<feature type="transmembrane region" description="Helical" evidence="1">
    <location>
        <begin position="107"/>
        <end position="125"/>
    </location>
</feature>
<evidence type="ECO:0008006" key="4">
    <source>
        <dbReference type="Google" id="ProtNLM"/>
    </source>
</evidence>
<evidence type="ECO:0000313" key="2">
    <source>
        <dbReference type="EMBL" id="KKQ48553.1"/>
    </source>
</evidence>
<reference evidence="2 3" key="1">
    <citation type="journal article" date="2015" name="Nature">
        <title>rRNA introns, odd ribosomes, and small enigmatic genomes across a large radiation of phyla.</title>
        <authorList>
            <person name="Brown C.T."/>
            <person name="Hug L.A."/>
            <person name="Thomas B.C."/>
            <person name="Sharon I."/>
            <person name="Castelle C.J."/>
            <person name="Singh A."/>
            <person name="Wilkins M.J."/>
            <person name="Williams K.H."/>
            <person name="Banfield J.F."/>
        </authorList>
    </citation>
    <scope>NUCLEOTIDE SEQUENCE [LARGE SCALE GENOMIC DNA]</scope>
</reference>
<accession>A0A0G0HZM1</accession>
<name>A0A0G0HZM1_9BACT</name>
<comment type="caution">
    <text evidence="2">The sequence shown here is derived from an EMBL/GenBank/DDBJ whole genome shotgun (WGS) entry which is preliminary data.</text>
</comment>
<dbReference type="AlphaFoldDB" id="A0A0G0HZM1"/>
<feature type="transmembrane region" description="Helical" evidence="1">
    <location>
        <begin position="132"/>
        <end position="149"/>
    </location>
</feature>
<gene>
    <name evidence="2" type="ORF">US68_C0029G0008</name>
</gene>
<feature type="transmembrane region" description="Helical" evidence="1">
    <location>
        <begin position="83"/>
        <end position="101"/>
    </location>
</feature>
<keyword evidence="1" id="KW-0812">Transmembrane</keyword>
<protein>
    <recommendedName>
        <fullName evidence="4">Glycosyltransferase RgtA/B/C/D-like domain-containing protein</fullName>
    </recommendedName>
</protein>
<proteinExistence type="predicted"/>
<keyword evidence="1" id="KW-0472">Membrane</keyword>
<dbReference type="EMBL" id="LBTX01000029">
    <property type="protein sequence ID" value="KKQ48553.1"/>
    <property type="molecule type" value="Genomic_DNA"/>
</dbReference>
<evidence type="ECO:0000313" key="3">
    <source>
        <dbReference type="Proteomes" id="UP000034231"/>
    </source>
</evidence>
<organism evidence="2 3">
    <name type="scientific">Candidatus Shapirobacteria bacterium GW2011_GWE1_38_10</name>
    <dbReference type="NCBI Taxonomy" id="1618488"/>
    <lineage>
        <taxon>Bacteria</taxon>
        <taxon>Candidatus Shapironibacteriota</taxon>
    </lineage>
</organism>
<keyword evidence="1" id="KW-1133">Transmembrane helix</keyword>
<evidence type="ECO:0000256" key="1">
    <source>
        <dbReference type="SAM" id="Phobius"/>
    </source>
</evidence>
<dbReference type="Proteomes" id="UP000034231">
    <property type="component" value="Unassembled WGS sequence"/>
</dbReference>
<feature type="non-terminal residue" evidence="2">
    <location>
        <position position="1"/>
    </location>
</feature>
<feature type="transmembrane region" description="Helical" evidence="1">
    <location>
        <begin position="51"/>
        <end position="71"/>
    </location>
</feature>
<sequence>VSEGGQLDYQLFHQQTVFFIRNFLTRYFNYFSPKFLLTDADWRNPGNSAPYTGVLLIPSILFLTIGVFRTLIIKPKNKTDKYFLYWLFLAPLPSALTQDLIYATRAMSFSIPLCYFIAVGIETSVKKYQNALLKTLIIILYLISLIYYLDLYHNHMLKHKPEDWSYGVEQAVDYINKFGENRSIYFTPFYSQPYIYYLFYNKYSPQRYHSQANLITRGQDVGYIKTIDNIIFETPSFSFLQLQSRHVLAIFSYDDAIRQGIDLSLLTPLSPINNISTFYGYKNP</sequence>